<sequence length="421" mass="44947">MLAHAGGEDEFPHSTPYAYARSVAAGVDMLDLDVQLTGDGVLVVHHDADVDRTTNGTGDVAAMTYAEVAALDNAYWFTADCVCRDQPDEAYVYRGIRTGDVPPPAGASPDDFAIARFRDVVERWPDLPLNIEIKGTGEPAIAAAEVLAAELTELDRLDASVVTSFDDTVVEAFAGFAPGVELTPGLGLSTAWVLDGEPLPDGMRILQLPPEFQGVEVLTPEVIARSKEAGYLIWVWPNDRSWENADGYRRLLEMGMDGLNINLPAVGVEAVRRFTAAPTALPASLEEMDALIPVVEVSRVAQRAAPILGAGAPSEGPVVATPGFVPAPDDRRFCWAVEVVNSRPYPVDEFEEVVVAGQYFTAVEPWAPADAVGPLRVLIEFTDRIAEAGSFTEFDEVDGGAVADAAATLNALVDSRCLGRP</sequence>
<reference evidence="2" key="1">
    <citation type="submission" date="2020-05" db="EMBL/GenBank/DDBJ databases">
        <authorList>
            <person name="Chiriac C."/>
            <person name="Salcher M."/>
            <person name="Ghai R."/>
            <person name="Kavagutti S V."/>
        </authorList>
    </citation>
    <scope>NUCLEOTIDE SEQUENCE</scope>
</reference>
<accession>A0A6J6GSS3</accession>
<dbReference type="EMBL" id="CAEZSR010000363">
    <property type="protein sequence ID" value="CAB4603330.1"/>
    <property type="molecule type" value="Genomic_DNA"/>
</dbReference>
<feature type="domain" description="GP-PDE" evidence="1">
    <location>
        <begin position="1"/>
        <end position="271"/>
    </location>
</feature>
<evidence type="ECO:0000313" key="2">
    <source>
        <dbReference type="EMBL" id="CAB4603330.1"/>
    </source>
</evidence>
<dbReference type="PANTHER" id="PTHR46211">
    <property type="entry name" value="GLYCEROPHOSPHORYL DIESTER PHOSPHODIESTERASE"/>
    <property type="match status" value="1"/>
</dbReference>
<dbReference type="GO" id="GO:0006629">
    <property type="term" value="P:lipid metabolic process"/>
    <property type="evidence" value="ECO:0007669"/>
    <property type="project" value="InterPro"/>
</dbReference>
<name>A0A6J6GSS3_9ZZZZ</name>
<dbReference type="AlphaFoldDB" id="A0A6J6GSS3"/>
<evidence type="ECO:0000259" key="1">
    <source>
        <dbReference type="PROSITE" id="PS51704"/>
    </source>
</evidence>
<dbReference type="Gene3D" id="3.20.20.190">
    <property type="entry name" value="Phosphatidylinositol (PI) phosphodiesterase"/>
    <property type="match status" value="1"/>
</dbReference>
<dbReference type="Pfam" id="PF03009">
    <property type="entry name" value="GDPD"/>
    <property type="match status" value="1"/>
</dbReference>
<gene>
    <name evidence="2" type="ORF">UFOPK1493_04481</name>
</gene>
<protein>
    <submittedName>
        <fullName evidence="2">Unannotated protein</fullName>
    </submittedName>
</protein>
<dbReference type="SUPFAM" id="SSF51695">
    <property type="entry name" value="PLC-like phosphodiesterases"/>
    <property type="match status" value="1"/>
</dbReference>
<organism evidence="2">
    <name type="scientific">freshwater metagenome</name>
    <dbReference type="NCBI Taxonomy" id="449393"/>
    <lineage>
        <taxon>unclassified sequences</taxon>
        <taxon>metagenomes</taxon>
        <taxon>ecological metagenomes</taxon>
    </lineage>
</organism>
<dbReference type="InterPro" id="IPR030395">
    <property type="entry name" value="GP_PDE_dom"/>
</dbReference>
<dbReference type="PANTHER" id="PTHR46211:SF1">
    <property type="entry name" value="GLYCEROPHOSPHODIESTER PHOSPHODIESTERASE, CYTOPLASMIC"/>
    <property type="match status" value="1"/>
</dbReference>
<proteinExistence type="predicted"/>
<dbReference type="InterPro" id="IPR017946">
    <property type="entry name" value="PLC-like_Pdiesterase_TIM-brl"/>
</dbReference>
<dbReference type="PROSITE" id="PS51704">
    <property type="entry name" value="GP_PDE"/>
    <property type="match status" value="1"/>
</dbReference>
<dbReference type="GO" id="GO:0008081">
    <property type="term" value="F:phosphoric diester hydrolase activity"/>
    <property type="evidence" value="ECO:0007669"/>
    <property type="project" value="InterPro"/>
</dbReference>